<proteinExistence type="predicted"/>
<dbReference type="Pfam" id="PF13835">
    <property type="entry name" value="DUF4194"/>
    <property type="match status" value="1"/>
</dbReference>
<dbReference type="Proteomes" id="UP000232883">
    <property type="component" value="Chromosome"/>
</dbReference>
<organism evidence="1 2">
    <name type="scientific">Spirosoma pollinicola</name>
    <dbReference type="NCBI Taxonomy" id="2057025"/>
    <lineage>
        <taxon>Bacteria</taxon>
        <taxon>Pseudomonadati</taxon>
        <taxon>Bacteroidota</taxon>
        <taxon>Cytophagia</taxon>
        <taxon>Cytophagales</taxon>
        <taxon>Cytophagaceae</taxon>
        <taxon>Spirosoma</taxon>
    </lineage>
</organism>
<reference evidence="1 2" key="1">
    <citation type="submission" date="2017-11" db="EMBL/GenBank/DDBJ databases">
        <title>Taxonomic description and genome sequences of Spirosoma HA7 sp. nov., isolated from pollen microhabitat of Corylus avellana.</title>
        <authorList>
            <person name="Ambika Manirajan B."/>
            <person name="Suarez C."/>
            <person name="Ratering S."/>
            <person name="Geissler-Plaum R."/>
            <person name="Cardinale M."/>
            <person name="Sylvia S."/>
        </authorList>
    </citation>
    <scope>NUCLEOTIDE SEQUENCE [LARGE SCALE GENOMIC DNA]</scope>
    <source>
        <strain evidence="1 2">HA7</strain>
    </source>
</reference>
<name>A0A2K8Z0L1_9BACT</name>
<gene>
    <name evidence="1" type="ORF">CWM47_17230</name>
</gene>
<dbReference type="EMBL" id="CP025096">
    <property type="protein sequence ID" value="AUD03422.1"/>
    <property type="molecule type" value="Genomic_DNA"/>
</dbReference>
<dbReference type="AlphaFoldDB" id="A0A2K8Z0L1"/>
<dbReference type="InterPro" id="IPR025449">
    <property type="entry name" value="JetB"/>
</dbReference>
<evidence type="ECO:0000313" key="2">
    <source>
        <dbReference type="Proteomes" id="UP000232883"/>
    </source>
</evidence>
<sequence>MDIAQIEKAQVIGALYKGPLHQQQDSPARDRLWRLLLKHQQAVRKHFAEWGGDIHLDEAEGYARLIELDVEDDIRDQLPALIEKRPLNYPTTLLVVLFRKQLIEHQRFSGENMLRVNRADIHEQLSNFLNIGQKDEAKVRDRIDESINTLERYGLLRSLGNADDEYEVRRILNSFVDIEFINEFEEKLRQYALTYFKQTPDHDVD</sequence>
<dbReference type="OrthoDB" id="369102at2"/>
<dbReference type="RefSeq" id="WP_100989489.1">
    <property type="nucleotide sequence ID" value="NZ_CP025096.1"/>
</dbReference>
<keyword evidence="2" id="KW-1185">Reference proteome</keyword>
<evidence type="ECO:0008006" key="3">
    <source>
        <dbReference type="Google" id="ProtNLM"/>
    </source>
</evidence>
<evidence type="ECO:0000313" key="1">
    <source>
        <dbReference type="EMBL" id="AUD03422.1"/>
    </source>
</evidence>
<dbReference type="KEGG" id="spir:CWM47_17230"/>
<protein>
    <recommendedName>
        <fullName evidence="3">DUF4194 domain-containing protein</fullName>
    </recommendedName>
</protein>
<accession>A0A2K8Z0L1</accession>